<dbReference type="EMBL" id="ML770108">
    <property type="protein sequence ID" value="KAE9384632.1"/>
    <property type="molecule type" value="Genomic_DNA"/>
</dbReference>
<reference evidence="1" key="1">
    <citation type="journal article" date="2019" name="Environ. Microbiol.">
        <title>Fungal ecological strategies reflected in gene transcription - a case study of two litter decomposers.</title>
        <authorList>
            <person name="Barbi F."/>
            <person name="Kohler A."/>
            <person name="Barry K."/>
            <person name="Baskaran P."/>
            <person name="Daum C."/>
            <person name="Fauchery L."/>
            <person name="Ihrmark K."/>
            <person name="Kuo A."/>
            <person name="LaButti K."/>
            <person name="Lipzen A."/>
            <person name="Morin E."/>
            <person name="Grigoriev I.V."/>
            <person name="Henrissat B."/>
            <person name="Lindahl B."/>
            <person name="Martin F."/>
        </authorList>
    </citation>
    <scope>NUCLEOTIDE SEQUENCE</scope>
    <source>
        <strain evidence="1">JB14</strain>
    </source>
</reference>
<gene>
    <name evidence="1" type="ORF">BT96DRAFT_1096964</name>
</gene>
<organism evidence="1 2">
    <name type="scientific">Gymnopus androsaceus JB14</name>
    <dbReference type="NCBI Taxonomy" id="1447944"/>
    <lineage>
        <taxon>Eukaryota</taxon>
        <taxon>Fungi</taxon>
        <taxon>Dikarya</taxon>
        <taxon>Basidiomycota</taxon>
        <taxon>Agaricomycotina</taxon>
        <taxon>Agaricomycetes</taxon>
        <taxon>Agaricomycetidae</taxon>
        <taxon>Agaricales</taxon>
        <taxon>Marasmiineae</taxon>
        <taxon>Omphalotaceae</taxon>
        <taxon>Gymnopus</taxon>
    </lineage>
</organism>
<dbReference type="Proteomes" id="UP000799118">
    <property type="component" value="Unassembled WGS sequence"/>
</dbReference>
<sequence>PKRNFLPPAEALTFLLHRQSRILARSTLDPILILVPHLHTIPGTGRSNSSQTLIGIPSSTFAKVDHTLGNVIDILEREETSVGGSEDENELLRRFRTVESRVG</sequence>
<name>A0A6A4GGC3_9AGAR</name>
<evidence type="ECO:0000313" key="1">
    <source>
        <dbReference type="EMBL" id="KAE9384632.1"/>
    </source>
</evidence>
<keyword evidence="2" id="KW-1185">Reference proteome</keyword>
<proteinExistence type="predicted"/>
<evidence type="ECO:0000313" key="2">
    <source>
        <dbReference type="Proteomes" id="UP000799118"/>
    </source>
</evidence>
<dbReference type="AlphaFoldDB" id="A0A6A4GGC3"/>
<dbReference type="OrthoDB" id="2560792at2759"/>
<feature type="non-terminal residue" evidence="1">
    <location>
        <position position="1"/>
    </location>
</feature>
<protein>
    <submittedName>
        <fullName evidence="1">Uncharacterized protein</fullName>
    </submittedName>
</protein>
<accession>A0A6A4GGC3</accession>